<protein>
    <submittedName>
        <fullName evidence="2">Coiled-coil domain-containing protein 201</fullName>
    </submittedName>
</protein>
<evidence type="ECO:0000313" key="2">
    <source>
        <dbReference type="EMBL" id="KAL2777088.1"/>
    </source>
</evidence>
<sequence>VPGLSSSEDESSPLVTRRAPLRKSLKHSTPEEAALGWGPRPSGDASYLSGSPVPSHFSQDLVSHLVGVSPLATFRRGRLSTIWTSQGSSGQAGPDSDLSAPGEEPPVSASSAQQQQQQQNGETLQAKSGPRNSGLPGIPSTARRKRRDPKKWAAAMERVRQWEIRLLQNIEEAVQHELTIEDD</sequence>
<accession>A0ABD2EEX6</accession>
<gene>
    <name evidence="2" type="ORF">WCI35_015017</name>
</gene>
<evidence type="ECO:0000256" key="1">
    <source>
        <dbReference type="SAM" id="MobiDB-lite"/>
    </source>
</evidence>
<comment type="caution">
    <text evidence="2">The sequence shown here is derived from an EMBL/GenBank/DDBJ whole genome shotgun (WGS) entry which is preliminary data.</text>
</comment>
<proteinExistence type="predicted"/>
<name>A0ABD2EEX6_DAUMA</name>
<dbReference type="AlphaFoldDB" id="A0ABD2EEX6"/>
<feature type="non-terminal residue" evidence="2">
    <location>
        <position position="1"/>
    </location>
</feature>
<dbReference type="EMBL" id="JBFSEQ010000005">
    <property type="protein sequence ID" value="KAL2777088.1"/>
    <property type="molecule type" value="Genomic_DNA"/>
</dbReference>
<organism evidence="2 3">
    <name type="scientific">Daubentonia madagascariensis</name>
    <name type="common">Aye-aye</name>
    <name type="synonym">Sciurus madagascariensis</name>
    <dbReference type="NCBI Taxonomy" id="31869"/>
    <lineage>
        <taxon>Eukaryota</taxon>
        <taxon>Metazoa</taxon>
        <taxon>Chordata</taxon>
        <taxon>Craniata</taxon>
        <taxon>Vertebrata</taxon>
        <taxon>Euteleostomi</taxon>
        <taxon>Mammalia</taxon>
        <taxon>Eutheria</taxon>
        <taxon>Euarchontoglires</taxon>
        <taxon>Primates</taxon>
        <taxon>Strepsirrhini</taxon>
        <taxon>Chiromyiformes</taxon>
        <taxon>Daubentoniidae</taxon>
        <taxon>Daubentonia</taxon>
    </lineage>
</organism>
<feature type="region of interest" description="Disordered" evidence="1">
    <location>
        <begin position="1"/>
        <end position="56"/>
    </location>
</feature>
<reference evidence="2 3" key="1">
    <citation type="journal article" date="2024" name="G3 (Bethesda)">
        <title>A hybrid genome assembly of the endangered aye-aye (Daubentonia madagascariensis).</title>
        <authorList>
            <person name="Versoza C.J."/>
            <person name="Pfeifer S.P."/>
        </authorList>
    </citation>
    <scope>NUCLEOTIDE SEQUENCE [LARGE SCALE GENOMIC DNA]</scope>
    <source>
        <strain evidence="2">6821</strain>
    </source>
</reference>
<evidence type="ECO:0000313" key="3">
    <source>
        <dbReference type="Proteomes" id="UP001610411"/>
    </source>
</evidence>
<dbReference type="Proteomes" id="UP001610411">
    <property type="component" value="Unassembled WGS sequence"/>
</dbReference>
<feature type="region of interest" description="Disordered" evidence="1">
    <location>
        <begin position="83"/>
        <end position="153"/>
    </location>
</feature>
<keyword evidence="3" id="KW-1185">Reference proteome</keyword>
<feature type="compositionally biased region" description="Low complexity" evidence="1">
    <location>
        <begin position="108"/>
        <end position="119"/>
    </location>
</feature>